<dbReference type="PANTHER" id="PTHR43435:SF4">
    <property type="entry name" value="FGGY CARBOHYDRATE KINASE DOMAIN-CONTAINING PROTEIN"/>
    <property type="match status" value="1"/>
</dbReference>
<feature type="domain" description="Carbohydrate kinase FGGY N-terminal" evidence="7">
    <location>
        <begin position="9"/>
        <end position="285"/>
    </location>
</feature>
<dbReference type="Proteomes" id="UP000001296">
    <property type="component" value="Chromosome"/>
</dbReference>
<evidence type="ECO:0000256" key="5">
    <source>
        <dbReference type="ARBA" id="ARBA00022935"/>
    </source>
</evidence>
<feature type="domain" description="Carbohydrate kinase FGGY C-terminal" evidence="8">
    <location>
        <begin position="294"/>
        <end position="505"/>
    </location>
</feature>
<dbReference type="InterPro" id="IPR000577">
    <property type="entry name" value="Carb_kinase_FGGY"/>
</dbReference>
<keyword evidence="4" id="KW-0067">ATP-binding</keyword>
<accession>E0RQT1</accession>
<sequence length="564" mass="61288">MTGSNGDLVLGMDFGTDSCRAVLIDLSNGREVGSHVAYYRRWKEGAFCNPRENRFRQHPLDYVEAMEEAVRGAVEKAGSGAGDRVVGIGIDTTGSTPCACDEKGRPLALDPSFAEDPDAMFILWKDHTAAFEAVEITKKAGTWGGPDYTKFIGGIYSAEWFWAKILHVFRTNERIMREAYTFIEHCDWMPALLTGVEEAASVKRSRCAMGHKAMWHREWGGYPSAEFLSLFHPELSRIRETLGTETWTSDVKAGELTPEWAKRLGLRPGIAVAVGAYDAHMGAAGAGVRPGVLVKVVGTSTCDITVGPRPEGPEHAVGGICGQVDGSVIPGLIGYEAGQSAFGDVYAWFKRMLLWPLQVYADKGVLSRDALSRIEESLLVDLEAAAAALDLHPEDPVAIDWFNGRRTPYANQLLTGAVAGLDLGVDAALFYRILIEGTVFGSKAIVDRFREEGVEIENIVGIGGVARKSPLVMQMMADVLGAPIDVLANDQTVAIGAGLFGAVAAGVFSSVEEAQEAMVPPVERTYVPDKSKADLYGPRYEKYRMLGRFVESEFTTYPEEGRES</sequence>
<evidence type="ECO:0000256" key="2">
    <source>
        <dbReference type="ARBA" id="ARBA00022741"/>
    </source>
</evidence>
<dbReference type="EC" id="2.7.1.16" evidence="9"/>
<reference key="1">
    <citation type="submission" date="2009-08" db="EMBL/GenBank/DDBJ databases">
        <title>The genome sequence of Spirochaeta thermophila DSM6192.</title>
        <authorList>
            <person name="Angelov A."/>
            <person name="Mientus M."/>
            <person name="Wittenberg S."/>
            <person name="Lehmann R."/>
            <person name="Liesegang H."/>
            <person name="Daniel R."/>
            <person name="Liebl W."/>
        </authorList>
    </citation>
    <scope>NUCLEOTIDE SEQUENCE</scope>
    <source>
        <strain>DSM 6192</strain>
    </source>
</reference>
<dbReference type="InterPro" id="IPR018484">
    <property type="entry name" value="FGGY_N"/>
</dbReference>
<dbReference type="RefSeq" id="WP_013314826.1">
    <property type="nucleotide sequence ID" value="NC_014484.1"/>
</dbReference>
<dbReference type="Gene3D" id="1.20.58.2240">
    <property type="match status" value="1"/>
</dbReference>
<reference evidence="9 10" key="2">
    <citation type="journal article" date="2010" name="J. Bacteriol.">
        <title>Genome sequence of the polysaccharide-degrading, thermophilic anaerobe Spirochaeta thermophila DSM 6192.</title>
        <authorList>
            <person name="Angelov A."/>
            <person name="Liebl S."/>
            <person name="Ballschmiter M."/>
            <person name="Bomeke M."/>
            <person name="Lehmann R."/>
            <person name="Liesegang H."/>
            <person name="Daniel R."/>
            <person name="Liebl W."/>
        </authorList>
    </citation>
    <scope>NUCLEOTIDE SEQUENCE [LARGE SCALE GENOMIC DNA]</scope>
    <source>
        <strain evidence="10">ATCC 49972 / DSM 6192 / RI 19.B1</strain>
    </source>
</reference>
<evidence type="ECO:0000259" key="8">
    <source>
        <dbReference type="Pfam" id="PF02782"/>
    </source>
</evidence>
<protein>
    <submittedName>
        <fullName evidence="9">Ribulokinase</fullName>
        <ecNumber evidence="9">2.7.1.16</ecNumber>
    </submittedName>
</protein>
<name>E0RQT1_WINT6</name>
<dbReference type="eggNOG" id="COG1069">
    <property type="taxonomic scope" value="Bacteria"/>
</dbReference>
<dbReference type="InterPro" id="IPR043129">
    <property type="entry name" value="ATPase_NBD"/>
</dbReference>
<gene>
    <name evidence="9" type="ordered locus">STHERM_c20530</name>
</gene>
<keyword evidence="1 9" id="KW-0808">Transferase</keyword>
<proteinExistence type="predicted"/>
<dbReference type="GO" id="GO:0008741">
    <property type="term" value="F:ribulokinase activity"/>
    <property type="evidence" value="ECO:0007669"/>
    <property type="project" value="UniProtKB-EC"/>
</dbReference>
<evidence type="ECO:0000256" key="6">
    <source>
        <dbReference type="ARBA" id="ARBA00023277"/>
    </source>
</evidence>
<dbReference type="InterPro" id="IPR018485">
    <property type="entry name" value="FGGY_C"/>
</dbReference>
<dbReference type="Gene3D" id="3.30.420.40">
    <property type="match status" value="1"/>
</dbReference>
<keyword evidence="3 9" id="KW-0418">Kinase</keyword>
<dbReference type="PaxDb" id="665571-STHERM_c20530"/>
<dbReference type="KEGG" id="sta:STHERM_c20530"/>
<dbReference type="PANTHER" id="PTHR43435">
    <property type="entry name" value="RIBULOKINASE"/>
    <property type="match status" value="1"/>
</dbReference>
<evidence type="ECO:0000259" key="7">
    <source>
        <dbReference type="Pfam" id="PF00370"/>
    </source>
</evidence>
<dbReference type="Pfam" id="PF02782">
    <property type="entry name" value="FGGY_C"/>
    <property type="match status" value="1"/>
</dbReference>
<dbReference type="InterPro" id="IPR005929">
    <property type="entry name" value="Ribulokinase"/>
</dbReference>
<evidence type="ECO:0000256" key="3">
    <source>
        <dbReference type="ARBA" id="ARBA00022777"/>
    </source>
</evidence>
<organism evidence="9 10">
    <name type="scientific">Winmispira thermophila (strain ATCC 49972 / DSM 6192 / RI 19.B1)</name>
    <name type="common">Spirochaeta thermophila</name>
    <dbReference type="NCBI Taxonomy" id="665571"/>
    <lineage>
        <taxon>Bacteria</taxon>
        <taxon>Pseudomonadati</taxon>
        <taxon>Spirochaetota</taxon>
        <taxon>Spirochaetia</taxon>
        <taxon>Winmispirales</taxon>
        <taxon>Winmispiraceae</taxon>
        <taxon>Winmispira</taxon>
    </lineage>
</organism>
<evidence type="ECO:0000256" key="1">
    <source>
        <dbReference type="ARBA" id="ARBA00022679"/>
    </source>
</evidence>
<dbReference type="PIRSF" id="PIRSF000538">
    <property type="entry name" value="GlpK"/>
    <property type="match status" value="1"/>
</dbReference>
<keyword evidence="2" id="KW-0547">Nucleotide-binding</keyword>
<dbReference type="GO" id="GO:0005524">
    <property type="term" value="F:ATP binding"/>
    <property type="evidence" value="ECO:0007669"/>
    <property type="project" value="UniProtKB-KW"/>
</dbReference>
<dbReference type="Pfam" id="PF00370">
    <property type="entry name" value="FGGY_N"/>
    <property type="match status" value="1"/>
</dbReference>
<dbReference type="GO" id="GO:0019150">
    <property type="term" value="F:D-ribulokinase activity"/>
    <property type="evidence" value="ECO:0007669"/>
    <property type="project" value="TreeGrafter"/>
</dbReference>
<dbReference type="CDD" id="cd07781">
    <property type="entry name" value="ASKHA_NBD_FGGY_L-RBK"/>
    <property type="match status" value="1"/>
</dbReference>
<dbReference type="NCBIfam" id="NF003154">
    <property type="entry name" value="PRK04123.1"/>
    <property type="match status" value="1"/>
</dbReference>
<keyword evidence="6" id="KW-0119">Carbohydrate metabolism</keyword>
<evidence type="ECO:0000313" key="9">
    <source>
        <dbReference type="EMBL" id="ADN02987.1"/>
    </source>
</evidence>
<dbReference type="GO" id="GO:0005737">
    <property type="term" value="C:cytoplasm"/>
    <property type="evidence" value="ECO:0007669"/>
    <property type="project" value="TreeGrafter"/>
</dbReference>
<dbReference type="GO" id="GO:0019569">
    <property type="term" value="P:L-arabinose catabolic process to D-xylulose 5-phosphate"/>
    <property type="evidence" value="ECO:0007669"/>
    <property type="project" value="InterPro"/>
</dbReference>
<dbReference type="EMBL" id="CP001698">
    <property type="protein sequence ID" value="ADN02987.1"/>
    <property type="molecule type" value="Genomic_DNA"/>
</dbReference>
<evidence type="ECO:0000313" key="10">
    <source>
        <dbReference type="Proteomes" id="UP000001296"/>
    </source>
</evidence>
<dbReference type="AlphaFoldDB" id="E0RQT1"/>
<evidence type="ECO:0000256" key="4">
    <source>
        <dbReference type="ARBA" id="ARBA00022840"/>
    </source>
</evidence>
<keyword evidence="5" id="KW-0054">Arabinose catabolism</keyword>
<dbReference type="SUPFAM" id="SSF53067">
    <property type="entry name" value="Actin-like ATPase domain"/>
    <property type="match status" value="2"/>
</dbReference>
<dbReference type="HOGENOM" id="CLU_009281_9_1_12"/>